<name>A0ABW2A7R1_9GAMM</name>
<organism evidence="1 2">
    <name type="scientific">Marinobacterium aestuariivivens</name>
    <dbReference type="NCBI Taxonomy" id="1698799"/>
    <lineage>
        <taxon>Bacteria</taxon>
        <taxon>Pseudomonadati</taxon>
        <taxon>Pseudomonadota</taxon>
        <taxon>Gammaproteobacteria</taxon>
        <taxon>Oceanospirillales</taxon>
        <taxon>Oceanospirillaceae</taxon>
        <taxon>Marinobacterium</taxon>
    </lineage>
</organism>
<dbReference type="InterPro" id="IPR015003">
    <property type="entry name" value="DUF1853"/>
</dbReference>
<dbReference type="Proteomes" id="UP001596422">
    <property type="component" value="Unassembled WGS sequence"/>
</dbReference>
<reference evidence="2" key="1">
    <citation type="journal article" date="2019" name="Int. J. Syst. Evol. Microbiol.">
        <title>The Global Catalogue of Microorganisms (GCM) 10K type strain sequencing project: providing services to taxonomists for standard genome sequencing and annotation.</title>
        <authorList>
            <consortium name="The Broad Institute Genomics Platform"/>
            <consortium name="The Broad Institute Genome Sequencing Center for Infectious Disease"/>
            <person name="Wu L."/>
            <person name="Ma J."/>
        </authorList>
    </citation>
    <scope>NUCLEOTIDE SEQUENCE [LARGE SCALE GENOMIC DNA]</scope>
    <source>
        <strain evidence="2">NBRC 111756</strain>
    </source>
</reference>
<dbReference type="EMBL" id="JBHSWE010000001">
    <property type="protein sequence ID" value="MFC6673458.1"/>
    <property type="molecule type" value="Genomic_DNA"/>
</dbReference>
<evidence type="ECO:0000313" key="2">
    <source>
        <dbReference type="Proteomes" id="UP001596422"/>
    </source>
</evidence>
<sequence length="311" mass="34880">MAIFREFTKLLNLTDTAKAEHPLRARLLREPDDRRRDCLWALDAPPLMKDALPGLAGLLTEGFCPQGSLAPSRHRRLGLYFEDVVGDILAASPETGRLYRNVQCREQGRTLGEFDFLFAAGARWYHLEAAVKFYLCVGDGSALNHFVGPGLRDRLDIKWQRLQQHQLLLSRLSAGQETIAPLGISRPDAKLLMQGYLFYRGGEVPGESLHPAINPGHLRGWWCTRSELAARPAKSGRRYALLQKLRWLSPARLPLDDTCDLDELRERLGRRDQPAMVVELELLGGPDLWGECGRGFVVPDPWPEKAAGASI</sequence>
<proteinExistence type="predicted"/>
<keyword evidence="2" id="KW-1185">Reference proteome</keyword>
<gene>
    <name evidence="1" type="ORF">ACFQDL_27730</name>
</gene>
<protein>
    <submittedName>
        <fullName evidence="1">DUF1853 family protein</fullName>
    </submittedName>
</protein>
<evidence type="ECO:0000313" key="1">
    <source>
        <dbReference type="EMBL" id="MFC6673458.1"/>
    </source>
</evidence>
<dbReference type="Pfam" id="PF08907">
    <property type="entry name" value="DUF1853"/>
    <property type="match status" value="1"/>
</dbReference>
<accession>A0ABW2A7R1</accession>
<comment type="caution">
    <text evidence="1">The sequence shown here is derived from an EMBL/GenBank/DDBJ whole genome shotgun (WGS) entry which is preliminary data.</text>
</comment>